<organism evidence="2 3">
    <name type="scientific">Piscinibacter gummiphilus</name>
    <dbReference type="NCBI Taxonomy" id="946333"/>
    <lineage>
        <taxon>Bacteria</taxon>
        <taxon>Pseudomonadati</taxon>
        <taxon>Pseudomonadota</taxon>
        <taxon>Betaproteobacteria</taxon>
        <taxon>Burkholderiales</taxon>
        <taxon>Sphaerotilaceae</taxon>
        <taxon>Piscinibacter</taxon>
    </lineage>
</organism>
<dbReference type="GO" id="GO:0016787">
    <property type="term" value="F:hydrolase activity"/>
    <property type="evidence" value="ECO:0007669"/>
    <property type="project" value="InterPro"/>
</dbReference>
<dbReference type="OrthoDB" id="9785345at2"/>
<sequence>MWGEAREDGADGMGAVGHVVLNRVMGASWWGRDIESVCLRTAQFSCWNAGDPNRPKMLAVTAADPQFTMASSLAAAFVAQAPADPARVRADPTLGATHYFSRRLPRWPAWAAGRSPVAEIGHHLFFKDIG</sequence>
<dbReference type="EMBL" id="CP015118">
    <property type="protein sequence ID" value="ARN23790.1"/>
    <property type="molecule type" value="Genomic_DNA"/>
</dbReference>
<accession>A0A1W6LHU9</accession>
<feature type="domain" description="Cell wall hydrolase SleB" evidence="1">
    <location>
        <begin position="9"/>
        <end position="126"/>
    </location>
</feature>
<protein>
    <recommendedName>
        <fullName evidence="1">Cell wall hydrolase SleB domain-containing protein</fullName>
    </recommendedName>
</protein>
<name>A0A1W6LHU9_9BURK</name>
<proteinExistence type="predicted"/>
<dbReference type="Pfam" id="PF07486">
    <property type="entry name" value="Hydrolase_2"/>
    <property type="match status" value="1"/>
</dbReference>
<evidence type="ECO:0000313" key="2">
    <source>
        <dbReference type="EMBL" id="ARN23790.1"/>
    </source>
</evidence>
<evidence type="ECO:0000313" key="3">
    <source>
        <dbReference type="Proteomes" id="UP000193427"/>
    </source>
</evidence>
<dbReference type="Gene3D" id="1.10.10.2520">
    <property type="entry name" value="Cell wall hydrolase SleB, domain 1"/>
    <property type="match status" value="1"/>
</dbReference>
<dbReference type="AlphaFoldDB" id="A0A1W6LHU9"/>
<reference evidence="2 3" key="1">
    <citation type="submission" date="2016-04" db="EMBL/GenBank/DDBJ databases">
        <title>Complete genome sequence of natural rubber-degrading, novel Gram-negative bacterium, Rhizobacter gummiphilus strain NS21.</title>
        <authorList>
            <person name="Tabata M."/>
            <person name="Kasai D."/>
            <person name="Fukuda M."/>
        </authorList>
    </citation>
    <scope>NUCLEOTIDE SEQUENCE [LARGE SCALE GENOMIC DNA]</scope>
    <source>
        <strain evidence="2 3">NS21</strain>
    </source>
</reference>
<dbReference type="InterPro" id="IPR042047">
    <property type="entry name" value="SleB_dom1"/>
</dbReference>
<dbReference type="InterPro" id="IPR011105">
    <property type="entry name" value="Cell_wall_hydrolase_SleB"/>
</dbReference>
<keyword evidence="3" id="KW-1185">Reference proteome</keyword>
<gene>
    <name evidence="2" type="ORF">A4W93_08475</name>
</gene>
<dbReference type="KEGG" id="rgu:A4W93_08475"/>
<evidence type="ECO:0000259" key="1">
    <source>
        <dbReference type="Pfam" id="PF07486"/>
    </source>
</evidence>
<dbReference type="Proteomes" id="UP000193427">
    <property type="component" value="Chromosome"/>
</dbReference>